<dbReference type="Gene3D" id="3.20.20.450">
    <property type="entry name" value="EAL domain"/>
    <property type="match status" value="1"/>
</dbReference>
<dbReference type="Gene3D" id="3.40.50.2300">
    <property type="match status" value="1"/>
</dbReference>
<dbReference type="InterPro" id="IPR001789">
    <property type="entry name" value="Sig_transdc_resp-reg_receiver"/>
</dbReference>
<evidence type="ECO:0000259" key="4">
    <source>
        <dbReference type="PROSITE" id="PS50887"/>
    </source>
</evidence>
<evidence type="ECO:0000259" key="2">
    <source>
        <dbReference type="PROSITE" id="PS50110"/>
    </source>
</evidence>
<dbReference type="InterPro" id="IPR035919">
    <property type="entry name" value="EAL_sf"/>
</dbReference>
<dbReference type="Pfam" id="PF00563">
    <property type="entry name" value="EAL"/>
    <property type="match status" value="1"/>
</dbReference>
<dbReference type="InterPro" id="IPR000160">
    <property type="entry name" value="GGDEF_dom"/>
</dbReference>
<reference evidence="5 6" key="2">
    <citation type="submission" date="2018-03" db="EMBL/GenBank/DDBJ databases">
        <title>The ancient ancestry and fast evolution of plastids.</title>
        <authorList>
            <person name="Moore K.R."/>
            <person name="Magnabosco C."/>
            <person name="Momper L."/>
            <person name="Gold D.A."/>
            <person name="Bosak T."/>
            <person name="Fournier G.P."/>
        </authorList>
    </citation>
    <scope>NUCLEOTIDE SEQUENCE [LARGE SCALE GENOMIC DNA]</scope>
    <source>
        <strain evidence="5 6">CCAP 1448/3</strain>
    </source>
</reference>
<dbReference type="SMART" id="SM00052">
    <property type="entry name" value="EAL"/>
    <property type="match status" value="1"/>
</dbReference>
<dbReference type="InterPro" id="IPR052155">
    <property type="entry name" value="Biofilm_reg_signaling"/>
</dbReference>
<comment type="caution">
    <text evidence="5">The sequence shown here is derived from an EMBL/GenBank/DDBJ whole genome shotgun (WGS) entry which is preliminary data.</text>
</comment>
<dbReference type="SUPFAM" id="SSF52172">
    <property type="entry name" value="CheY-like"/>
    <property type="match status" value="1"/>
</dbReference>
<reference evidence="5 6" key="1">
    <citation type="submission" date="2018-02" db="EMBL/GenBank/DDBJ databases">
        <authorList>
            <person name="Cohen D.B."/>
            <person name="Kent A.D."/>
        </authorList>
    </citation>
    <scope>NUCLEOTIDE SEQUENCE [LARGE SCALE GENOMIC DNA]</scope>
    <source>
        <strain evidence="5 6">CCAP 1448/3</strain>
    </source>
</reference>
<dbReference type="CDD" id="cd01948">
    <property type="entry name" value="EAL"/>
    <property type="match status" value="1"/>
</dbReference>
<evidence type="ECO:0000313" key="6">
    <source>
        <dbReference type="Proteomes" id="UP000238762"/>
    </source>
</evidence>
<dbReference type="OrthoDB" id="442691at2"/>
<evidence type="ECO:0000259" key="3">
    <source>
        <dbReference type="PROSITE" id="PS50883"/>
    </source>
</evidence>
<dbReference type="AlphaFoldDB" id="A0A2T1BYN3"/>
<dbReference type="SMART" id="SM00448">
    <property type="entry name" value="REC"/>
    <property type="match status" value="1"/>
</dbReference>
<dbReference type="Pfam" id="PF00072">
    <property type="entry name" value="Response_reg"/>
    <property type="match status" value="1"/>
</dbReference>
<dbReference type="InterPro" id="IPR011006">
    <property type="entry name" value="CheY-like_superfamily"/>
</dbReference>
<feature type="domain" description="GGDEF" evidence="4">
    <location>
        <begin position="200"/>
        <end position="333"/>
    </location>
</feature>
<dbReference type="EMBL" id="PVWJ01000141">
    <property type="protein sequence ID" value="PSB00983.1"/>
    <property type="molecule type" value="Genomic_DNA"/>
</dbReference>
<evidence type="ECO:0000256" key="1">
    <source>
        <dbReference type="PROSITE-ProRule" id="PRU00169"/>
    </source>
</evidence>
<dbReference type="PROSITE" id="PS50110">
    <property type="entry name" value="RESPONSE_REGULATORY"/>
    <property type="match status" value="1"/>
</dbReference>
<dbReference type="NCBIfam" id="TIGR00254">
    <property type="entry name" value="GGDEF"/>
    <property type="match status" value="1"/>
</dbReference>
<dbReference type="SMART" id="SM00267">
    <property type="entry name" value="GGDEF"/>
    <property type="match status" value="1"/>
</dbReference>
<accession>A0A2T1BYN3</accession>
<sequence>MTKGVIVCIDDDKMVLVSLRDQLSRIVKDKYEIELAESGEEALELLNEIKASSQKIPLVICDQMLSGMRGDEVLIRIHAEYPDTRTILLTGQPNLQGVLQAVNQANLYRYISKPWEETDLSLTVKEALRSYHSDRKLQQQNVRLRQINRLLQQEITKRQGIEQQLRYENLHDSLTGLANRTLILRTLHQSIERARNSDNCLFAVLFVDLERFKAINDTLGHTIGDKLLIAVARRLERIVRNTDTVARIGGDEFVILIEPIKETGDAVLVAERICEEFSSPFWIEEQEVSAFPNVGITFSTQAYQQPSQVLRDADIAMYFSRQKRTPGYEVFQPLMHSKTIERLNIERDLIHALRNEELRVYYQPIITLKNLQIVGFEALVRWQHPTRGLVSPCQFIPIAERTELIVDIGEWVMKTACQQMKNWSLQFPDRSLKISVNISLKQLKDPDLMAKIDRILVGTGWDSHKLQLEITESMLMDDVDDLLKIFAQLATRKIQLSIDDFGTGYSSLSYLHQFPVKYLKVDRSFIKNIYTHSESKKITELIVMLAHNLDMEVIAEGVETTQQIECLRPFNCEYVQGYLFSAPVPVEAATKLISEI</sequence>
<dbReference type="PROSITE" id="PS50883">
    <property type="entry name" value="EAL"/>
    <property type="match status" value="1"/>
</dbReference>
<dbReference type="PANTHER" id="PTHR44757:SF2">
    <property type="entry name" value="BIOFILM ARCHITECTURE MAINTENANCE PROTEIN MBAA"/>
    <property type="match status" value="1"/>
</dbReference>
<gene>
    <name evidence="5" type="ORF">C7B64_20710</name>
</gene>
<dbReference type="Pfam" id="PF00990">
    <property type="entry name" value="GGDEF"/>
    <property type="match status" value="1"/>
</dbReference>
<proteinExistence type="predicted"/>
<dbReference type="CDD" id="cd01949">
    <property type="entry name" value="GGDEF"/>
    <property type="match status" value="1"/>
</dbReference>
<feature type="domain" description="Response regulatory" evidence="2">
    <location>
        <begin position="5"/>
        <end position="128"/>
    </location>
</feature>
<dbReference type="GO" id="GO:0000160">
    <property type="term" value="P:phosphorelay signal transduction system"/>
    <property type="evidence" value="ECO:0007669"/>
    <property type="project" value="InterPro"/>
</dbReference>
<dbReference type="SUPFAM" id="SSF55073">
    <property type="entry name" value="Nucleotide cyclase"/>
    <property type="match status" value="1"/>
</dbReference>
<dbReference type="Gene3D" id="3.30.70.270">
    <property type="match status" value="1"/>
</dbReference>
<dbReference type="InterPro" id="IPR043128">
    <property type="entry name" value="Rev_trsase/Diguanyl_cyclase"/>
</dbReference>
<dbReference type="PANTHER" id="PTHR44757">
    <property type="entry name" value="DIGUANYLATE CYCLASE DGCP"/>
    <property type="match status" value="1"/>
</dbReference>
<dbReference type="FunFam" id="3.20.20.450:FF:000001">
    <property type="entry name" value="Cyclic di-GMP phosphodiesterase yahA"/>
    <property type="match status" value="1"/>
</dbReference>
<keyword evidence="6" id="KW-1185">Reference proteome</keyword>
<dbReference type="InterPro" id="IPR029787">
    <property type="entry name" value="Nucleotide_cyclase"/>
</dbReference>
<feature type="domain" description="EAL" evidence="3">
    <location>
        <begin position="342"/>
        <end position="596"/>
    </location>
</feature>
<organism evidence="5 6">
    <name type="scientific">Merismopedia glauca CCAP 1448/3</name>
    <dbReference type="NCBI Taxonomy" id="1296344"/>
    <lineage>
        <taxon>Bacteria</taxon>
        <taxon>Bacillati</taxon>
        <taxon>Cyanobacteriota</taxon>
        <taxon>Cyanophyceae</taxon>
        <taxon>Synechococcales</taxon>
        <taxon>Merismopediaceae</taxon>
        <taxon>Merismopedia</taxon>
    </lineage>
</organism>
<name>A0A2T1BYN3_9CYAN</name>
<feature type="modified residue" description="4-aspartylphosphate" evidence="1">
    <location>
        <position position="62"/>
    </location>
</feature>
<dbReference type="SUPFAM" id="SSF141868">
    <property type="entry name" value="EAL domain-like"/>
    <property type="match status" value="1"/>
</dbReference>
<dbReference type="RefSeq" id="WP_106290937.1">
    <property type="nucleotide sequence ID" value="NZ_CAWNTC010000175.1"/>
</dbReference>
<dbReference type="PROSITE" id="PS50887">
    <property type="entry name" value="GGDEF"/>
    <property type="match status" value="1"/>
</dbReference>
<dbReference type="Proteomes" id="UP000238762">
    <property type="component" value="Unassembled WGS sequence"/>
</dbReference>
<dbReference type="InterPro" id="IPR001633">
    <property type="entry name" value="EAL_dom"/>
</dbReference>
<evidence type="ECO:0000313" key="5">
    <source>
        <dbReference type="EMBL" id="PSB00983.1"/>
    </source>
</evidence>
<keyword evidence="1" id="KW-0597">Phosphoprotein</keyword>
<protein>
    <submittedName>
        <fullName evidence="5">Diguanylate cyclase</fullName>
    </submittedName>
</protein>